<dbReference type="InterPro" id="IPR052206">
    <property type="entry name" value="Retinol_saturase"/>
</dbReference>
<keyword evidence="2" id="KW-0732">Signal</keyword>
<evidence type="ECO:0000256" key="6">
    <source>
        <dbReference type="SAM" id="MobiDB-lite"/>
    </source>
</evidence>
<evidence type="ECO:0000313" key="8">
    <source>
        <dbReference type="EMBL" id="SUA45732.1"/>
    </source>
</evidence>
<dbReference type="EMBL" id="UGRU01000001">
    <property type="protein sequence ID" value="SUA45732.1"/>
    <property type="molecule type" value="Genomic_DNA"/>
</dbReference>
<reference evidence="8 9" key="1">
    <citation type="submission" date="2018-06" db="EMBL/GenBank/DDBJ databases">
        <authorList>
            <consortium name="Pathogen Informatics"/>
            <person name="Doyle S."/>
        </authorList>
    </citation>
    <scope>NUCLEOTIDE SEQUENCE [LARGE SCALE GENOMIC DNA]</scope>
    <source>
        <strain evidence="8 9">NCTC13184</strain>
    </source>
</reference>
<dbReference type="InterPro" id="IPR036188">
    <property type="entry name" value="FAD/NAD-bd_sf"/>
</dbReference>
<evidence type="ECO:0000256" key="4">
    <source>
        <dbReference type="ARBA" id="ARBA00022857"/>
    </source>
</evidence>
<evidence type="ECO:0000256" key="3">
    <source>
        <dbReference type="ARBA" id="ARBA00022827"/>
    </source>
</evidence>
<proteinExistence type="predicted"/>
<dbReference type="Pfam" id="PF01593">
    <property type="entry name" value="Amino_oxidase"/>
    <property type="match status" value="1"/>
</dbReference>
<feature type="region of interest" description="Disordered" evidence="6">
    <location>
        <begin position="535"/>
        <end position="558"/>
    </location>
</feature>
<dbReference type="SUPFAM" id="SSF51905">
    <property type="entry name" value="FAD/NAD(P)-binding domain"/>
    <property type="match status" value="1"/>
</dbReference>
<evidence type="ECO:0000313" key="9">
    <source>
        <dbReference type="Proteomes" id="UP000255082"/>
    </source>
</evidence>
<evidence type="ECO:0000256" key="1">
    <source>
        <dbReference type="ARBA" id="ARBA00022630"/>
    </source>
</evidence>
<organism evidence="8 9">
    <name type="scientific">Nocardia africana</name>
    <dbReference type="NCBI Taxonomy" id="134964"/>
    <lineage>
        <taxon>Bacteria</taxon>
        <taxon>Bacillati</taxon>
        <taxon>Actinomycetota</taxon>
        <taxon>Actinomycetes</taxon>
        <taxon>Mycobacteriales</taxon>
        <taxon>Nocardiaceae</taxon>
        <taxon>Nocardia</taxon>
    </lineage>
</organism>
<feature type="domain" description="Amine oxidase" evidence="7">
    <location>
        <begin position="20"/>
        <end position="505"/>
    </location>
</feature>
<keyword evidence="1" id="KW-0285">Flavoprotein</keyword>
<dbReference type="PANTHER" id="PTHR46091:SF3">
    <property type="entry name" value="AMINE OXIDASE DOMAIN-CONTAINING PROTEIN"/>
    <property type="match status" value="1"/>
</dbReference>
<accession>A0A378WXZ4</accession>
<keyword evidence="5" id="KW-0520">NAD</keyword>
<gene>
    <name evidence="8" type="ORF">NCTC13184_04256</name>
</gene>
<dbReference type="OrthoDB" id="9774675at2"/>
<sequence length="558" mass="59688">MPVAAAERARWDAIVVGAGIGGLVCAGYLTACGYRVLVAEQHDVAGGNAHAFRRRRAYEFDVGVHYLGDCGPDGILPAILCGLGVWDRVALRPMNFRGFDRIVLPSRTIDVPVGWDAYTAALCAAVPGESAGITACTQVLASVAAISRAALVDPKHAVELVRRCPEGPAWGRRSLARLFDEYRLSPVARTVLAAQAGNYGAGPAQATVATHATVQDHYLRGAYYVDGGGQTLIAALVEAIEAYGGRVSTRKAVRTIHTDGGVVSGVSFADGDRADSDLVISNADFRRTVLELCSDTAGFGVQELRRTALARMRHAWSVLYLGLASEPPGLEGANLWCFDHEDIEDAYRRFEVGSGGPPFAFVSCASARPAQRRWACPPGHAGVQVMVPCAEPMMRWGNDIRYRRDPQYRLWKRHLTAELLTVAERALGRTIDDAVHVEVATPLTHRRYLGSTGGTPYGVADWGGIACRPETETGVTGLAVVGQNTRYGSGVAGAAISGIRCAGRIVGRDLLGEVYRGAVPADRMRLPPRCVDADPMAVSRGRSRRDAPGLPKLPLIRS</sequence>
<dbReference type="Gene3D" id="3.50.50.60">
    <property type="entry name" value="FAD/NAD(P)-binding domain"/>
    <property type="match status" value="2"/>
</dbReference>
<keyword evidence="4" id="KW-0521">NADP</keyword>
<evidence type="ECO:0000256" key="5">
    <source>
        <dbReference type="ARBA" id="ARBA00023027"/>
    </source>
</evidence>
<dbReference type="PANTHER" id="PTHR46091">
    <property type="entry name" value="BLR7054 PROTEIN"/>
    <property type="match status" value="1"/>
</dbReference>
<dbReference type="RefSeq" id="WP_062963683.1">
    <property type="nucleotide sequence ID" value="NZ_JAJFOE010000001.1"/>
</dbReference>
<name>A0A378WXZ4_9NOCA</name>
<dbReference type="Proteomes" id="UP000255082">
    <property type="component" value="Unassembled WGS sequence"/>
</dbReference>
<dbReference type="InterPro" id="IPR002937">
    <property type="entry name" value="Amino_oxidase"/>
</dbReference>
<keyword evidence="3" id="KW-0274">FAD</keyword>
<evidence type="ECO:0000259" key="7">
    <source>
        <dbReference type="Pfam" id="PF01593"/>
    </source>
</evidence>
<dbReference type="GO" id="GO:0016491">
    <property type="term" value="F:oxidoreductase activity"/>
    <property type="evidence" value="ECO:0007669"/>
    <property type="project" value="InterPro"/>
</dbReference>
<evidence type="ECO:0000256" key="2">
    <source>
        <dbReference type="ARBA" id="ARBA00022729"/>
    </source>
</evidence>
<protein>
    <submittedName>
        <fullName evidence="8">Uncharacterized conserved protein</fullName>
    </submittedName>
</protein>
<dbReference type="AlphaFoldDB" id="A0A378WXZ4"/>